<name>A0ACC0I6W8_9ERIC</name>
<keyword evidence="2" id="KW-1185">Reference proteome</keyword>
<sequence length="217" mass="24173">MLMHFWCEAEVSQCLLEASHCNDLKSTLDCISDRFVDVCCNELANEVHVEYEEFKTDVTVFFLALHAGTVTFVRKLLVKSFVSLGGPYANTKCGEGIGQCRKGVISWRFICNLMDSSTSRGWHIMIIPILLRKNRTFGADITSHGNFKSLWRRVLAEVYSADVQAHLAPTGYLKLPNVVWITGASDGIGKTPTPGQAVYSASKFALIGYFHTLRSEV</sequence>
<dbReference type="Proteomes" id="UP001060215">
    <property type="component" value="Chromosome 6"/>
</dbReference>
<gene>
    <name evidence="1" type="ORF">LOK49_LG03G03334</name>
</gene>
<reference evidence="1 2" key="1">
    <citation type="journal article" date="2022" name="Plant J.">
        <title>Chromosome-level genome of Camellia lanceoleosa provides a valuable resource for understanding genome evolution and self-incompatibility.</title>
        <authorList>
            <person name="Gong W."/>
            <person name="Xiao S."/>
            <person name="Wang L."/>
            <person name="Liao Z."/>
            <person name="Chang Y."/>
            <person name="Mo W."/>
            <person name="Hu G."/>
            <person name="Li W."/>
            <person name="Zhao G."/>
            <person name="Zhu H."/>
            <person name="Hu X."/>
            <person name="Ji K."/>
            <person name="Xiang X."/>
            <person name="Song Q."/>
            <person name="Yuan D."/>
            <person name="Jin S."/>
            <person name="Zhang L."/>
        </authorList>
    </citation>
    <scope>NUCLEOTIDE SEQUENCE [LARGE SCALE GENOMIC DNA]</scope>
    <source>
        <strain evidence="1">SQ_2022a</strain>
    </source>
</reference>
<comment type="caution">
    <text evidence="1">The sequence shown here is derived from an EMBL/GenBank/DDBJ whole genome shotgun (WGS) entry which is preliminary data.</text>
</comment>
<dbReference type="EMBL" id="CM045763">
    <property type="protein sequence ID" value="KAI8020899.1"/>
    <property type="molecule type" value="Genomic_DNA"/>
</dbReference>
<evidence type="ECO:0000313" key="1">
    <source>
        <dbReference type="EMBL" id="KAI8020899.1"/>
    </source>
</evidence>
<protein>
    <submittedName>
        <fullName evidence="1">Uncharacterized protein</fullName>
    </submittedName>
</protein>
<organism evidence="1 2">
    <name type="scientific">Camellia lanceoleosa</name>
    <dbReference type="NCBI Taxonomy" id="1840588"/>
    <lineage>
        <taxon>Eukaryota</taxon>
        <taxon>Viridiplantae</taxon>
        <taxon>Streptophyta</taxon>
        <taxon>Embryophyta</taxon>
        <taxon>Tracheophyta</taxon>
        <taxon>Spermatophyta</taxon>
        <taxon>Magnoliopsida</taxon>
        <taxon>eudicotyledons</taxon>
        <taxon>Gunneridae</taxon>
        <taxon>Pentapetalae</taxon>
        <taxon>asterids</taxon>
        <taxon>Ericales</taxon>
        <taxon>Theaceae</taxon>
        <taxon>Camellia</taxon>
    </lineage>
</organism>
<proteinExistence type="predicted"/>
<accession>A0ACC0I6W8</accession>
<evidence type="ECO:0000313" key="2">
    <source>
        <dbReference type="Proteomes" id="UP001060215"/>
    </source>
</evidence>